<comment type="caution">
    <text evidence="9">The sequence shown here is derived from an EMBL/GenBank/DDBJ whole genome shotgun (WGS) entry which is preliminary data.</text>
</comment>
<dbReference type="EMBL" id="SPUM01000152">
    <property type="protein sequence ID" value="TFW27326.1"/>
    <property type="molecule type" value="Genomic_DNA"/>
</dbReference>
<dbReference type="RefSeq" id="WP_135192232.1">
    <property type="nucleotide sequence ID" value="NZ_SPUM01000152.1"/>
</dbReference>
<feature type="transmembrane region" description="Helical" evidence="7">
    <location>
        <begin position="315"/>
        <end position="339"/>
    </location>
</feature>
<dbReference type="GO" id="GO:0005886">
    <property type="term" value="C:plasma membrane"/>
    <property type="evidence" value="ECO:0007669"/>
    <property type="project" value="UniProtKB-SubCell"/>
</dbReference>
<dbReference type="CDD" id="cd17321">
    <property type="entry name" value="MFS_MMR_MDR_like"/>
    <property type="match status" value="1"/>
</dbReference>
<keyword evidence="4 7" id="KW-0812">Transmembrane</keyword>
<feature type="transmembrane region" description="Helical" evidence="7">
    <location>
        <begin position="285"/>
        <end position="309"/>
    </location>
</feature>
<feature type="transmembrane region" description="Helical" evidence="7">
    <location>
        <begin position="29"/>
        <end position="48"/>
    </location>
</feature>
<feature type="transmembrane region" description="Helical" evidence="7">
    <location>
        <begin position="99"/>
        <end position="119"/>
    </location>
</feature>
<feature type="transmembrane region" description="Helical" evidence="7">
    <location>
        <begin position="220"/>
        <end position="239"/>
    </location>
</feature>
<keyword evidence="5 7" id="KW-1133">Transmembrane helix</keyword>
<evidence type="ECO:0000256" key="7">
    <source>
        <dbReference type="SAM" id="Phobius"/>
    </source>
</evidence>
<name>A0A4Y9SRE2_9BURK</name>
<dbReference type="SUPFAM" id="SSF103473">
    <property type="entry name" value="MFS general substrate transporter"/>
    <property type="match status" value="1"/>
</dbReference>
<keyword evidence="10" id="KW-1185">Reference proteome</keyword>
<keyword evidence="6 7" id="KW-0472">Membrane</keyword>
<evidence type="ECO:0000256" key="6">
    <source>
        <dbReference type="ARBA" id="ARBA00023136"/>
    </source>
</evidence>
<reference evidence="9 10" key="1">
    <citation type="submission" date="2019-03" db="EMBL/GenBank/DDBJ databases">
        <title>Draft genome of Massilia hortus sp. nov., a novel bacterial species of the Oxalobacteraceae family.</title>
        <authorList>
            <person name="Peta V."/>
            <person name="Raths R."/>
            <person name="Bucking H."/>
        </authorList>
    </citation>
    <scope>NUCLEOTIDE SEQUENCE [LARGE SCALE GENOMIC DNA]</scope>
    <source>
        <strain evidence="9 10">ONC3</strain>
    </source>
</reference>
<feature type="transmembrane region" description="Helical" evidence="7">
    <location>
        <begin position="414"/>
        <end position="435"/>
    </location>
</feature>
<organism evidence="9 10">
    <name type="scientific">Massilia horti</name>
    <dbReference type="NCBI Taxonomy" id="2562153"/>
    <lineage>
        <taxon>Bacteria</taxon>
        <taxon>Pseudomonadati</taxon>
        <taxon>Pseudomonadota</taxon>
        <taxon>Betaproteobacteria</taxon>
        <taxon>Burkholderiales</taxon>
        <taxon>Oxalobacteraceae</taxon>
        <taxon>Telluria group</taxon>
        <taxon>Massilia</taxon>
    </lineage>
</organism>
<dbReference type="InterPro" id="IPR036259">
    <property type="entry name" value="MFS_trans_sf"/>
</dbReference>
<dbReference type="InterPro" id="IPR004638">
    <property type="entry name" value="EmrB-like"/>
</dbReference>
<feature type="transmembrane region" description="Helical" evidence="7">
    <location>
        <begin position="245"/>
        <end position="264"/>
    </location>
</feature>
<dbReference type="PRINTS" id="PR01036">
    <property type="entry name" value="TCRTETB"/>
</dbReference>
<evidence type="ECO:0000256" key="1">
    <source>
        <dbReference type="ARBA" id="ARBA00004651"/>
    </source>
</evidence>
<evidence type="ECO:0000256" key="2">
    <source>
        <dbReference type="ARBA" id="ARBA00022448"/>
    </source>
</evidence>
<feature type="transmembrane region" description="Helical" evidence="7">
    <location>
        <begin position="351"/>
        <end position="369"/>
    </location>
</feature>
<feature type="transmembrane region" description="Helical" evidence="7">
    <location>
        <begin position="182"/>
        <end position="199"/>
    </location>
</feature>
<feature type="transmembrane region" description="Helical" evidence="7">
    <location>
        <begin position="125"/>
        <end position="143"/>
    </location>
</feature>
<evidence type="ECO:0000313" key="10">
    <source>
        <dbReference type="Proteomes" id="UP000297258"/>
    </source>
</evidence>
<dbReference type="Pfam" id="PF07690">
    <property type="entry name" value="MFS_1"/>
    <property type="match status" value="1"/>
</dbReference>
<evidence type="ECO:0000313" key="9">
    <source>
        <dbReference type="EMBL" id="TFW27326.1"/>
    </source>
</evidence>
<keyword evidence="3" id="KW-1003">Cell membrane</keyword>
<protein>
    <submittedName>
        <fullName evidence="9">DHA2 family efflux MFS transporter permease subunit</fullName>
    </submittedName>
</protein>
<dbReference type="PANTHER" id="PTHR42718">
    <property type="entry name" value="MAJOR FACILITATOR SUPERFAMILY MULTIDRUG TRANSPORTER MFSC"/>
    <property type="match status" value="1"/>
</dbReference>
<dbReference type="PROSITE" id="PS50850">
    <property type="entry name" value="MFS"/>
    <property type="match status" value="1"/>
</dbReference>
<dbReference type="AlphaFoldDB" id="A0A4Y9SRE2"/>
<dbReference type="Proteomes" id="UP000297258">
    <property type="component" value="Unassembled WGS sequence"/>
</dbReference>
<comment type="subcellular location">
    <subcellularLocation>
        <location evidence="1">Cell membrane</location>
        <topology evidence="1">Multi-pass membrane protein</topology>
    </subcellularLocation>
</comment>
<sequence length="475" mass="48318">MSITLPPSCDRALAGAVGARAPADVRPHWVLVTTVLASSLAFIDGSVVNVGLPAIGRSLGAAGADLSWVVNGYLLPLSALLLIGGAAGDRFGRHRMLRFGIGLFALSSLMCALASNLYWLVAGRVLQGVGAALLMPSSLAILGSAFSGEARGRAIGIWAAAGAVAGALGPLLGGWLIDLAGWRLIFLINLPIASLALYFDGRCLHDKPDPARPALDLAGATLAVLGLGCVTWGLTVASASKSGDWLGLAVLAAGIVLLYLFLGAEHRARDKAMLPLSLFGSRNIVGLNLLTFFLYGAFGAVLVMVPFVLIKVAGYSATGAGAALFPLPVVMALASPLLGRVAGKIGPRLPLTFGPLIVAAGFLLATRIGPDSRYWTTTLPVVLVIALGMAAVVAPLTTAVLSTVEPRYTGIASGFNSAVARTSGLVATALLAVIFSRQGHALVVAFHAAALVAALAALVAAVCAVMLIEPPAVHG</sequence>
<feature type="transmembrane region" description="Helical" evidence="7">
    <location>
        <begin position="381"/>
        <end position="402"/>
    </location>
</feature>
<feature type="transmembrane region" description="Helical" evidence="7">
    <location>
        <begin position="441"/>
        <end position="468"/>
    </location>
</feature>
<keyword evidence="2" id="KW-0813">Transport</keyword>
<feature type="domain" description="Major facilitator superfamily (MFS) profile" evidence="8">
    <location>
        <begin position="30"/>
        <end position="472"/>
    </location>
</feature>
<evidence type="ECO:0000256" key="5">
    <source>
        <dbReference type="ARBA" id="ARBA00022989"/>
    </source>
</evidence>
<evidence type="ECO:0000256" key="4">
    <source>
        <dbReference type="ARBA" id="ARBA00022692"/>
    </source>
</evidence>
<gene>
    <name evidence="9" type="ORF">E4O92_24380</name>
</gene>
<dbReference type="InterPro" id="IPR011701">
    <property type="entry name" value="MFS"/>
</dbReference>
<dbReference type="PANTHER" id="PTHR42718:SF42">
    <property type="entry name" value="EXPORT PROTEIN"/>
    <property type="match status" value="1"/>
</dbReference>
<proteinExistence type="predicted"/>
<dbReference type="InterPro" id="IPR020846">
    <property type="entry name" value="MFS_dom"/>
</dbReference>
<dbReference type="Gene3D" id="1.20.1720.10">
    <property type="entry name" value="Multidrug resistance protein D"/>
    <property type="match status" value="1"/>
</dbReference>
<dbReference type="GO" id="GO:0022857">
    <property type="term" value="F:transmembrane transporter activity"/>
    <property type="evidence" value="ECO:0007669"/>
    <property type="project" value="InterPro"/>
</dbReference>
<dbReference type="Gene3D" id="1.20.1250.20">
    <property type="entry name" value="MFS general substrate transporter like domains"/>
    <property type="match status" value="1"/>
</dbReference>
<dbReference type="NCBIfam" id="TIGR00711">
    <property type="entry name" value="efflux_EmrB"/>
    <property type="match status" value="1"/>
</dbReference>
<evidence type="ECO:0000259" key="8">
    <source>
        <dbReference type="PROSITE" id="PS50850"/>
    </source>
</evidence>
<evidence type="ECO:0000256" key="3">
    <source>
        <dbReference type="ARBA" id="ARBA00022475"/>
    </source>
</evidence>
<feature type="transmembrane region" description="Helical" evidence="7">
    <location>
        <begin position="68"/>
        <end position="87"/>
    </location>
</feature>
<feature type="transmembrane region" description="Helical" evidence="7">
    <location>
        <begin position="155"/>
        <end position="176"/>
    </location>
</feature>
<dbReference type="OrthoDB" id="9807274at2"/>
<accession>A0A4Y9SRE2</accession>